<dbReference type="Proteomes" id="UP001457282">
    <property type="component" value="Unassembled WGS sequence"/>
</dbReference>
<name>A0AAW1W1A4_RUBAR</name>
<keyword evidence="4" id="KW-1185">Reference proteome</keyword>
<keyword evidence="1" id="KW-0175">Coiled coil</keyword>
<evidence type="ECO:0000256" key="1">
    <source>
        <dbReference type="SAM" id="Coils"/>
    </source>
</evidence>
<feature type="coiled-coil region" evidence="1">
    <location>
        <begin position="309"/>
        <end position="392"/>
    </location>
</feature>
<comment type="caution">
    <text evidence="3">The sequence shown here is derived from an EMBL/GenBank/DDBJ whole genome shotgun (WGS) entry which is preliminary data.</text>
</comment>
<reference evidence="3 4" key="1">
    <citation type="journal article" date="2023" name="G3 (Bethesda)">
        <title>A chromosome-length genome assembly and annotation of blackberry (Rubus argutus, cv. 'Hillquist').</title>
        <authorList>
            <person name="Bruna T."/>
            <person name="Aryal R."/>
            <person name="Dudchenko O."/>
            <person name="Sargent D.J."/>
            <person name="Mead D."/>
            <person name="Buti M."/>
            <person name="Cavallini A."/>
            <person name="Hytonen T."/>
            <person name="Andres J."/>
            <person name="Pham M."/>
            <person name="Weisz D."/>
            <person name="Mascagni F."/>
            <person name="Usai G."/>
            <person name="Natali L."/>
            <person name="Bassil N."/>
            <person name="Fernandez G.E."/>
            <person name="Lomsadze A."/>
            <person name="Armour M."/>
            <person name="Olukolu B."/>
            <person name="Poorten T."/>
            <person name="Britton C."/>
            <person name="Davik J."/>
            <person name="Ashrafi H."/>
            <person name="Aiden E.L."/>
            <person name="Borodovsky M."/>
            <person name="Worthington M."/>
        </authorList>
    </citation>
    <scope>NUCLEOTIDE SEQUENCE [LARGE SCALE GENOMIC DNA]</scope>
    <source>
        <strain evidence="3">PI 553951</strain>
    </source>
</reference>
<dbReference type="InterPro" id="IPR040300">
    <property type="entry name" value="At3g49055-like"/>
</dbReference>
<dbReference type="AlphaFoldDB" id="A0AAW1W1A4"/>
<dbReference type="PANTHER" id="PTHR34937">
    <property type="entry name" value="OS08G0559800 PROTEIN"/>
    <property type="match status" value="1"/>
</dbReference>
<feature type="coiled-coil region" evidence="1">
    <location>
        <begin position="453"/>
        <end position="487"/>
    </location>
</feature>
<dbReference type="EMBL" id="JBEDUW010000007">
    <property type="protein sequence ID" value="KAK9914278.1"/>
    <property type="molecule type" value="Genomic_DNA"/>
</dbReference>
<proteinExistence type="predicted"/>
<feature type="coiled-coil region" evidence="1">
    <location>
        <begin position="107"/>
        <end position="134"/>
    </location>
</feature>
<evidence type="ECO:0000256" key="2">
    <source>
        <dbReference type="SAM" id="MobiDB-lite"/>
    </source>
</evidence>
<dbReference type="PANTHER" id="PTHR34937:SF2">
    <property type="entry name" value="OS08G0559800 PROTEIN"/>
    <property type="match status" value="1"/>
</dbReference>
<evidence type="ECO:0000313" key="3">
    <source>
        <dbReference type="EMBL" id="KAK9914278.1"/>
    </source>
</evidence>
<protein>
    <recommendedName>
        <fullName evidence="5">ATP binding protein</fullName>
    </recommendedName>
</protein>
<evidence type="ECO:0000313" key="4">
    <source>
        <dbReference type="Proteomes" id="UP001457282"/>
    </source>
</evidence>
<sequence>MENPTGTLPETQINGPDPPNSTESSDHDLRTELESLRQSHQSLLSKSAAMEEDFSHLQNQREEALTRNADLIKVIGEISGERDSLREEFHKLEALWREKEDRFHLKIDEELKAKETLENEVQVCEEKIERLETERKERDGFLVNCLDSLRSIKENLVGIIEGVSDEKGENGVDEIEGMSVESELEQESRAVWEEIMAVTRLVDSAEVKVNEYKELRHKERRELGNSVVSLTEENRDISTLLRIALVEKEAVEKRLKGNSEHKRVAILQRVGFGPFGFLMGSGGNEQTLDGMGSSKSDSSECEEEVVSLASTVEKIMKNLRLEITQLRRSLEESRSDTERLQSLTEKQAQQIAENMLYIKELEDRERMLTENVEALMIEIKETETEVARWREACELEVEAGKNEIGEREKLITILKQELEKTRAGLDVSNGKLKLKEELAATAMAAHAAAEKSLQLADSRAAGLRARIEELSRQLEEAESRERNSRRVRHICWPFRSLKVNLATNAPVRRLLPEMQAFLNYNG</sequence>
<feature type="region of interest" description="Disordered" evidence="2">
    <location>
        <begin position="1"/>
        <end position="30"/>
    </location>
</feature>
<feature type="compositionally biased region" description="Polar residues" evidence="2">
    <location>
        <begin position="1"/>
        <end position="14"/>
    </location>
</feature>
<accession>A0AAW1W1A4</accession>
<gene>
    <name evidence="3" type="ORF">M0R45_038064</name>
</gene>
<organism evidence="3 4">
    <name type="scientific">Rubus argutus</name>
    <name type="common">Southern blackberry</name>
    <dbReference type="NCBI Taxonomy" id="59490"/>
    <lineage>
        <taxon>Eukaryota</taxon>
        <taxon>Viridiplantae</taxon>
        <taxon>Streptophyta</taxon>
        <taxon>Embryophyta</taxon>
        <taxon>Tracheophyta</taxon>
        <taxon>Spermatophyta</taxon>
        <taxon>Magnoliopsida</taxon>
        <taxon>eudicotyledons</taxon>
        <taxon>Gunneridae</taxon>
        <taxon>Pentapetalae</taxon>
        <taxon>rosids</taxon>
        <taxon>fabids</taxon>
        <taxon>Rosales</taxon>
        <taxon>Rosaceae</taxon>
        <taxon>Rosoideae</taxon>
        <taxon>Rosoideae incertae sedis</taxon>
        <taxon>Rubus</taxon>
    </lineage>
</organism>
<evidence type="ECO:0008006" key="5">
    <source>
        <dbReference type="Google" id="ProtNLM"/>
    </source>
</evidence>